<evidence type="ECO:0000313" key="3">
    <source>
        <dbReference type="Proteomes" id="UP000199119"/>
    </source>
</evidence>
<dbReference type="AlphaFoldDB" id="A0A1I2HZE4"/>
<name>A0A1I2HZE4_9BURK</name>
<evidence type="ECO:0000256" key="1">
    <source>
        <dbReference type="SAM" id="MobiDB-lite"/>
    </source>
</evidence>
<dbReference type="Proteomes" id="UP000199119">
    <property type="component" value="Unassembled WGS sequence"/>
</dbReference>
<gene>
    <name evidence="2" type="ORF">SAMN04489711_1472</name>
</gene>
<reference evidence="3" key="1">
    <citation type="submission" date="2016-10" db="EMBL/GenBank/DDBJ databases">
        <authorList>
            <person name="Varghese N."/>
            <person name="Submissions S."/>
        </authorList>
    </citation>
    <scope>NUCLEOTIDE SEQUENCE [LARGE SCALE GENOMIC DNA]</scope>
    <source>
        <strain evidence="3">DSM 27981</strain>
    </source>
</reference>
<evidence type="ECO:0000313" key="2">
    <source>
        <dbReference type="EMBL" id="SFF34808.1"/>
    </source>
</evidence>
<dbReference type="EMBL" id="FONX01000047">
    <property type="protein sequence ID" value="SFF34808.1"/>
    <property type="molecule type" value="Genomic_DNA"/>
</dbReference>
<protein>
    <submittedName>
        <fullName evidence="2">Uncharacterized protein</fullName>
    </submittedName>
</protein>
<accession>A0A1I2HZE4</accession>
<keyword evidence="3" id="KW-1185">Reference proteome</keyword>
<sequence length="153" mass="17240">MGMATPYPEASPEQSPHLSAFGFPMPMKRLHKALTAALNRVPLIDQNNTPLREPLLDLIKRGVTDDELFEEITSRLGEATAREDIMQKRITQMTPVDFISNQAYATPTESAVKAMKRQVLEPQHKRFAEMPVKEGRATNEWSMIDLDTDGPSF</sequence>
<proteinExistence type="predicted"/>
<feature type="region of interest" description="Disordered" evidence="1">
    <location>
        <begin position="1"/>
        <end position="20"/>
    </location>
</feature>
<organism evidence="2 3">
    <name type="scientific">Paracidovorax wautersii</name>
    <dbReference type="NCBI Taxonomy" id="1177982"/>
    <lineage>
        <taxon>Bacteria</taxon>
        <taxon>Pseudomonadati</taxon>
        <taxon>Pseudomonadota</taxon>
        <taxon>Betaproteobacteria</taxon>
        <taxon>Burkholderiales</taxon>
        <taxon>Comamonadaceae</taxon>
        <taxon>Paracidovorax</taxon>
    </lineage>
</organism>